<keyword evidence="2" id="KW-0946">Virion</keyword>
<evidence type="ECO:0000259" key="1">
    <source>
        <dbReference type="Pfam" id="PF01636"/>
    </source>
</evidence>
<evidence type="ECO:0000313" key="2">
    <source>
        <dbReference type="EMBL" id="MFC5450858.1"/>
    </source>
</evidence>
<dbReference type="SUPFAM" id="SSF56112">
    <property type="entry name" value="Protein kinase-like (PK-like)"/>
    <property type="match status" value="1"/>
</dbReference>
<dbReference type="PANTHER" id="PTHR39179:SF1">
    <property type="entry name" value="SPORE COAT PROTEIN I"/>
    <property type="match status" value="1"/>
</dbReference>
<comment type="caution">
    <text evidence="2">The sequence shown here is derived from an EMBL/GenBank/DDBJ whole genome shotgun (WGS) entry which is preliminary data.</text>
</comment>
<accession>A0ABW0KBS6</accession>
<dbReference type="InterPro" id="IPR011009">
    <property type="entry name" value="Kinase-like_dom_sf"/>
</dbReference>
<dbReference type="Proteomes" id="UP001596044">
    <property type="component" value="Unassembled WGS sequence"/>
</dbReference>
<dbReference type="RefSeq" id="WP_270878864.1">
    <property type="nucleotide sequence ID" value="NZ_JAQFVF010000022.1"/>
</dbReference>
<dbReference type="InterPro" id="IPR014255">
    <property type="entry name" value="Spore_coat_CotS"/>
</dbReference>
<dbReference type="PANTHER" id="PTHR39179">
    <property type="entry name" value="SPORE COAT PROTEIN I"/>
    <property type="match status" value="1"/>
</dbReference>
<keyword evidence="2" id="KW-0167">Capsid protein</keyword>
<evidence type="ECO:0000313" key="3">
    <source>
        <dbReference type="Proteomes" id="UP001596044"/>
    </source>
</evidence>
<name>A0ABW0KBS6_9BACL</name>
<dbReference type="EMBL" id="JBHSMJ010000029">
    <property type="protein sequence ID" value="MFC5450858.1"/>
    <property type="molecule type" value="Genomic_DNA"/>
</dbReference>
<dbReference type="Pfam" id="PF01636">
    <property type="entry name" value="APH"/>
    <property type="match status" value="1"/>
</dbReference>
<sequence length="345" mass="39805">MDTVFAETVKKVIAHYPLETTHISLLSYKGKKAVWSILTSQGEFILKKVPFAEDHIQFMTHAIDYLKAHGVRTPGVMKATSGEAYVKSDDEFFVLFECVHGRSPEYEIEEELVQILQGMAAFHRASKGIESPTGYFPSFLLEEWREDYQRRAALILKWKTARTGAADLKAFDKLFLQHADHFLQQCQQALDVLNHSDFDRWAAETRTTKTLCHQDYAAGNLAIGDDGHLYVYDMDSLTVDLPVRDLRKILNKVMKKEAQWNLPQMMTMIKAYQSVNPLTAEQYRVLAADILFPHLFLGQASKYYEHREEKWPIQKHVSRLQEMIDTELSKEAVLQEFLARLDEVV</sequence>
<reference evidence="3" key="1">
    <citation type="journal article" date="2019" name="Int. J. Syst. Evol. Microbiol.">
        <title>The Global Catalogue of Microorganisms (GCM) 10K type strain sequencing project: providing services to taxonomists for standard genome sequencing and annotation.</title>
        <authorList>
            <consortium name="The Broad Institute Genomics Platform"/>
            <consortium name="The Broad Institute Genome Sequencing Center for Infectious Disease"/>
            <person name="Wu L."/>
            <person name="Ma J."/>
        </authorList>
    </citation>
    <scope>NUCLEOTIDE SEQUENCE [LARGE SCALE GENOMIC DNA]</scope>
    <source>
        <strain evidence="3">KACC 11904</strain>
    </source>
</reference>
<dbReference type="Gene3D" id="3.30.200.20">
    <property type="entry name" value="Phosphorylase Kinase, domain 1"/>
    <property type="match status" value="1"/>
</dbReference>
<dbReference type="Gene3D" id="3.90.1200.10">
    <property type="match status" value="1"/>
</dbReference>
<proteinExistence type="predicted"/>
<protein>
    <submittedName>
        <fullName evidence="2">CotS family spore coat protein</fullName>
    </submittedName>
</protein>
<dbReference type="InterPro" id="IPR047175">
    <property type="entry name" value="CotS-like"/>
</dbReference>
<keyword evidence="3" id="KW-1185">Reference proteome</keyword>
<organism evidence="2 3">
    <name type="scientific">Paenibacillus aestuarii</name>
    <dbReference type="NCBI Taxonomy" id="516965"/>
    <lineage>
        <taxon>Bacteria</taxon>
        <taxon>Bacillati</taxon>
        <taxon>Bacillota</taxon>
        <taxon>Bacilli</taxon>
        <taxon>Bacillales</taxon>
        <taxon>Paenibacillaceae</taxon>
        <taxon>Paenibacillus</taxon>
    </lineage>
</organism>
<dbReference type="InterPro" id="IPR002575">
    <property type="entry name" value="Aminoglycoside_PTrfase"/>
</dbReference>
<feature type="domain" description="Aminoglycoside phosphotransferase" evidence="1">
    <location>
        <begin position="34"/>
        <end position="253"/>
    </location>
</feature>
<gene>
    <name evidence="2" type="ORF">ACFPOG_21620</name>
</gene>
<dbReference type="NCBIfam" id="TIGR02906">
    <property type="entry name" value="spore_CotS"/>
    <property type="match status" value="1"/>
</dbReference>